<keyword evidence="2" id="KW-0472">Membrane</keyword>
<evidence type="ECO:0000256" key="2">
    <source>
        <dbReference type="SAM" id="Phobius"/>
    </source>
</evidence>
<dbReference type="Pfam" id="PF02397">
    <property type="entry name" value="Bac_transf"/>
    <property type="match status" value="1"/>
</dbReference>
<name>A0A1B9XZY7_9FLAO</name>
<reference evidence="4 5" key="1">
    <citation type="submission" date="2016-06" db="EMBL/GenBank/DDBJ databases">
        <title>Draft Genome Sequence of Tenacibaculum soleae UCD-KL19.</title>
        <authorList>
            <person name="Eisen J.A."/>
            <person name="Coil D.A."/>
            <person name="Lujan K.M."/>
        </authorList>
    </citation>
    <scope>NUCLEOTIDE SEQUENCE [LARGE SCALE GENOMIC DNA]</scope>
    <source>
        <strain evidence="4 5">UCD-KL19</strain>
    </source>
</reference>
<evidence type="ECO:0000313" key="5">
    <source>
        <dbReference type="Proteomes" id="UP000093186"/>
    </source>
</evidence>
<keyword evidence="4" id="KW-0808">Transferase</keyword>
<dbReference type="GO" id="GO:0016780">
    <property type="term" value="F:phosphotransferase activity, for other substituted phosphate groups"/>
    <property type="evidence" value="ECO:0007669"/>
    <property type="project" value="TreeGrafter"/>
</dbReference>
<dbReference type="AlphaFoldDB" id="A0A1B9XZY7"/>
<dbReference type="Proteomes" id="UP000093186">
    <property type="component" value="Unassembled WGS sequence"/>
</dbReference>
<dbReference type="PANTHER" id="PTHR30576">
    <property type="entry name" value="COLANIC BIOSYNTHESIS UDP-GLUCOSE LIPID CARRIER TRANSFERASE"/>
    <property type="match status" value="1"/>
</dbReference>
<evidence type="ECO:0000313" key="4">
    <source>
        <dbReference type="EMBL" id="OCK43127.1"/>
    </source>
</evidence>
<comment type="caution">
    <text evidence="4">The sequence shown here is derived from an EMBL/GenBank/DDBJ whole genome shotgun (WGS) entry which is preliminary data.</text>
</comment>
<evidence type="ECO:0000256" key="1">
    <source>
        <dbReference type="ARBA" id="ARBA00006464"/>
    </source>
</evidence>
<protein>
    <submittedName>
        <fullName evidence="4">Sugar transferase</fullName>
    </submittedName>
</protein>
<dbReference type="PANTHER" id="PTHR30576:SF0">
    <property type="entry name" value="UNDECAPRENYL-PHOSPHATE N-ACETYLGALACTOSAMINYL 1-PHOSPHATE TRANSFERASE-RELATED"/>
    <property type="match status" value="1"/>
</dbReference>
<accession>A0A1B9XZY7</accession>
<sequence length="308" mass="36310">MIKKEKCLFVNLNKSLDKLLTSGKISDKYEVVFHKDLNLQDKAITCYIKESNIKVVVFEKTQLNQLSNKEVNELVNLRLLGIEIYDSENFYECVNKRIPIIKIQDNQYFSDEIFSLNRKRRFTFFKRGFDTLFSLTVLPLVLPLTILGCFLTKISSKGNMFYSQIRIGREGKEFKIYKIRTMENNEGGFTVKNDNRITPVGKFLRLSKIDELPQFYNILMGHMSLIGPRPEQPKYVEEYSKENPFFNLRHMIRPGVSGWAQIHMPKATPEENLKKLEYDLYYIKKYSWKLDVKILFKTVQIVFTMNSN</sequence>
<organism evidence="4 5">
    <name type="scientific">Tenacibaculum soleae</name>
    <dbReference type="NCBI Taxonomy" id="447689"/>
    <lineage>
        <taxon>Bacteria</taxon>
        <taxon>Pseudomonadati</taxon>
        <taxon>Bacteroidota</taxon>
        <taxon>Flavobacteriia</taxon>
        <taxon>Flavobacteriales</taxon>
        <taxon>Flavobacteriaceae</taxon>
        <taxon>Tenacibaculum</taxon>
    </lineage>
</organism>
<dbReference type="InterPro" id="IPR003362">
    <property type="entry name" value="Bact_transf"/>
</dbReference>
<dbReference type="OrthoDB" id="9808602at2"/>
<proteinExistence type="inferred from homology"/>
<keyword evidence="5" id="KW-1185">Reference proteome</keyword>
<keyword evidence="2" id="KW-0812">Transmembrane</keyword>
<feature type="transmembrane region" description="Helical" evidence="2">
    <location>
        <begin position="128"/>
        <end position="147"/>
    </location>
</feature>
<keyword evidence="2" id="KW-1133">Transmembrane helix</keyword>
<feature type="domain" description="Bacterial sugar transferase" evidence="3">
    <location>
        <begin position="126"/>
        <end position="303"/>
    </location>
</feature>
<dbReference type="STRING" id="447689.BA195_09295"/>
<gene>
    <name evidence="4" type="ORF">BA195_09295</name>
</gene>
<dbReference type="EMBL" id="MAKX01000002">
    <property type="protein sequence ID" value="OCK43127.1"/>
    <property type="molecule type" value="Genomic_DNA"/>
</dbReference>
<comment type="similarity">
    <text evidence="1">Belongs to the bacterial sugar transferase family.</text>
</comment>
<evidence type="ECO:0000259" key="3">
    <source>
        <dbReference type="Pfam" id="PF02397"/>
    </source>
</evidence>